<dbReference type="AlphaFoldDB" id="A0AAV3XW76"/>
<reference evidence="2 3" key="1">
    <citation type="journal article" date="2021" name="Elife">
        <title>Chloroplast acquisition without the gene transfer in kleptoplastic sea slugs, Plakobranchus ocellatus.</title>
        <authorList>
            <person name="Maeda T."/>
            <person name="Takahashi S."/>
            <person name="Yoshida T."/>
            <person name="Shimamura S."/>
            <person name="Takaki Y."/>
            <person name="Nagai Y."/>
            <person name="Toyoda A."/>
            <person name="Suzuki Y."/>
            <person name="Arimoto A."/>
            <person name="Ishii H."/>
            <person name="Satoh N."/>
            <person name="Nishiyama T."/>
            <person name="Hasebe M."/>
            <person name="Maruyama T."/>
            <person name="Minagawa J."/>
            <person name="Obokata J."/>
            <person name="Shigenobu S."/>
        </authorList>
    </citation>
    <scope>NUCLEOTIDE SEQUENCE [LARGE SCALE GENOMIC DNA]</scope>
</reference>
<name>A0AAV3XW76_9GAST</name>
<keyword evidence="3" id="KW-1185">Reference proteome</keyword>
<proteinExistence type="predicted"/>
<feature type="region of interest" description="Disordered" evidence="1">
    <location>
        <begin position="42"/>
        <end position="61"/>
    </location>
</feature>
<gene>
    <name evidence="2" type="ORF">PoB_000574100</name>
</gene>
<feature type="region of interest" description="Disordered" evidence="1">
    <location>
        <begin position="94"/>
        <end position="117"/>
    </location>
</feature>
<comment type="caution">
    <text evidence="2">The sequence shown here is derived from an EMBL/GenBank/DDBJ whole genome shotgun (WGS) entry which is preliminary data.</text>
</comment>
<evidence type="ECO:0000313" key="2">
    <source>
        <dbReference type="EMBL" id="GFN79235.1"/>
    </source>
</evidence>
<dbReference type="EMBL" id="BLXT01000641">
    <property type="protein sequence ID" value="GFN79235.1"/>
    <property type="molecule type" value="Genomic_DNA"/>
</dbReference>
<accession>A0AAV3XW76</accession>
<sequence length="148" mass="16509">MGWSLRQKGPYVVLGQVRLPLLHRCSRTAISQTQHNILFASSRPGKPDKAGFPHSDPFEFSSRTRQSTRKLTVLACFALIQQAVVEVGVNLSAPPQEQQDAPSSHRATTRDNHESTSELYRILPPAVCAQPVRLEESERVFELHGLIV</sequence>
<dbReference type="Proteomes" id="UP000735302">
    <property type="component" value="Unassembled WGS sequence"/>
</dbReference>
<organism evidence="2 3">
    <name type="scientific">Plakobranchus ocellatus</name>
    <dbReference type="NCBI Taxonomy" id="259542"/>
    <lineage>
        <taxon>Eukaryota</taxon>
        <taxon>Metazoa</taxon>
        <taxon>Spiralia</taxon>
        <taxon>Lophotrochozoa</taxon>
        <taxon>Mollusca</taxon>
        <taxon>Gastropoda</taxon>
        <taxon>Heterobranchia</taxon>
        <taxon>Euthyneura</taxon>
        <taxon>Panpulmonata</taxon>
        <taxon>Sacoglossa</taxon>
        <taxon>Placobranchoidea</taxon>
        <taxon>Plakobranchidae</taxon>
        <taxon>Plakobranchus</taxon>
    </lineage>
</organism>
<feature type="compositionally biased region" description="Polar residues" evidence="1">
    <location>
        <begin position="94"/>
        <end position="106"/>
    </location>
</feature>
<evidence type="ECO:0000313" key="3">
    <source>
        <dbReference type="Proteomes" id="UP000735302"/>
    </source>
</evidence>
<evidence type="ECO:0000256" key="1">
    <source>
        <dbReference type="SAM" id="MobiDB-lite"/>
    </source>
</evidence>
<protein>
    <submittedName>
        <fullName evidence="2">Uncharacterized protein</fullName>
    </submittedName>
</protein>